<gene>
    <name evidence="2" type="ORF">TVAG_119090</name>
</gene>
<dbReference type="Gene3D" id="1.10.510.10">
    <property type="entry name" value="Transferase(Phosphotransferase) domain 1"/>
    <property type="match status" value="1"/>
</dbReference>
<organism evidence="2 3">
    <name type="scientific">Trichomonas vaginalis (strain ATCC PRA-98 / G3)</name>
    <dbReference type="NCBI Taxonomy" id="412133"/>
    <lineage>
        <taxon>Eukaryota</taxon>
        <taxon>Metamonada</taxon>
        <taxon>Parabasalia</taxon>
        <taxon>Trichomonadida</taxon>
        <taxon>Trichomonadidae</taxon>
        <taxon>Trichomonas</taxon>
    </lineage>
</organism>
<dbReference type="Pfam" id="PF00069">
    <property type="entry name" value="Pkinase"/>
    <property type="match status" value="1"/>
</dbReference>
<dbReference type="SUPFAM" id="SSF56112">
    <property type="entry name" value="Protein kinase-like (PK-like)"/>
    <property type="match status" value="1"/>
</dbReference>
<dbReference type="InterPro" id="IPR000719">
    <property type="entry name" value="Prot_kinase_dom"/>
</dbReference>
<dbReference type="InParanoid" id="A2D756"/>
<name>A2D756_TRIV3</name>
<dbReference type="SMART" id="SM00220">
    <property type="entry name" value="S_TKc"/>
    <property type="match status" value="1"/>
</dbReference>
<dbReference type="EMBL" id="DS113177">
    <property type="protein sequence ID" value="EAY23573.1"/>
    <property type="molecule type" value="Genomic_DNA"/>
</dbReference>
<reference evidence="2" key="2">
    <citation type="journal article" date="2007" name="Science">
        <title>Draft genome sequence of the sexually transmitted pathogen Trichomonas vaginalis.</title>
        <authorList>
            <person name="Carlton J.M."/>
            <person name="Hirt R.P."/>
            <person name="Silva J.C."/>
            <person name="Delcher A.L."/>
            <person name="Schatz M."/>
            <person name="Zhao Q."/>
            <person name="Wortman J.R."/>
            <person name="Bidwell S.L."/>
            <person name="Alsmark U.C.M."/>
            <person name="Besteiro S."/>
            <person name="Sicheritz-Ponten T."/>
            <person name="Noel C.J."/>
            <person name="Dacks J.B."/>
            <person name="Foster P.G."/>
            <person name="Simillion C."/>
            <person name="Van de Peer Y."/>
            <person name="Miranda-Saavedra D."/>
            <person name="Barton G.J."/>
            <person name="Westrop G.D."/>
            <person name="Mueller S."/>
            <person name="Dessi D."/>
            <person name="Fiori P.L."/>
            <person name="Ren Q."/>
            <person name="Paulsen I."/>
            <person name="Zhang H."/>
            <person name="Bastida-Corcuera F.D."/>
            <person name="Simoes-Barbosa A."/>
            <person name="Brown M.T."/>
            <person name="Hayes R.D."/>
            <person name="Mukherjee M."/>
            <person name="Okumura C.Y."/>
            <person name="Schneider R."/>
            <person name="Smith A.J."/>
            <person name="Vanacova S."/>
            <person name="Villalvazo M."/>
            <person name="Haas B.J."/>
            <person name="Pertea M."/>
            <person name="Feldblyum T.V."/>
            <person name="Utterback T.R."/>
            <person name="Shu C.L."/>
            <person name="Osoegawa K."/>
            <person name="de Jong P.J."/>
            <person name="Hrdy I."/>
            <person name="Horvathova L."/>
            <person name="Zubacova Z."/>
            <person name="Dolezal P."/>
            <person name="Malik S.B."/>
            <person name="Logsdon J.M. Jr."/>
            <person name="Henze K."/>
            <person name="Gupta A."/>
            <person name="Wang C.C."/>
            <person name="Dunne R.L."/>
            <person name="Upcroft J.A."/>
            <person name="Upcroft P."/>
            <person name="White O."/>
            <person name="Salzberg S.L."/>
            <person name="Tang P."/>
            <person name="Chiu C.-H."/>
            <person name="Lee Y.-S."/>
            <person name="Embley T.M."/>
            <person name="Coombs G.H."/>
            <person name="Mottram J.C."/>
            <person name="Tachezy J."/>
            <person name="Fraser-Liggett C.M."/>
            <person name="Johnson P.J."/>
        </authorList>
    </citation>
    <scope>NUCLEOTIDE SEQUENCE [LARGE SCALE GENOMIC DNA]</scope>
    <source>
        <strain evidence="2">G3</strain>
    </source>
</reference>
<sequence>MAQFVPEGFTFIKALNSGFLGPSYLLKKDDNNQQYICKSFMKSAIGDDADVDNFVQILKISHRLKESCFLPFHYIYVMDEYIYAVRPFFEGLALSAYIANCESDINIAYAQWKVLCRLYRHLHKRKISPNFIKPSNIFMENGNIAFITDIYPPPRSFNPTIHRSNPFDVGFLSPEYLTAGSFPTIKSDIWSLGILLWFMVTKKLPWNINNVVVMLKQIQKGTPDNINMLPVEFRDIIFSTLVLNPEKRTDTQTLVHARPGVAIQVQDERHSPILGAADNVLKPMRISPPGSPTNAMGSFLPVRRRNASEDTLSQHGDEASPHVMTNRFSRMVNLSTKRNSLLQISQVLPK</sequence>
<accession>A2D756</accession>
<proteinExistence type="predicted"/>
<dbReference type="RefSeq" id="XP_001276821.1">
    <property type="nucleotide sequence ID" value="XM_001276820.1"/>
</dbReference>
<dbReference type="PANTHER" id="PTHR24362:SF309">
    <property type="entry name" value="PROTEIN KINASE DOMAIN-CONTAINING PROTEIN"/>
    <property type="match status" value="1"/>
</dbReference>
<dbReference type="STRING" id="5722.A2D756"/>
<dbReference type="KEGG" id="tva:4720811"/>
<dbReference type="InterPro" id="IPR011009">
    <property type="entry name" value="Kinase-like_dom_sf"/>
</dbReference>
<reference evidence="2" key="1">
    <citation type="submission" date="2006-10" db="EMBL/GenBank/DDBJ databases">
        <authorList>
            <person name="Amadeo P."/>
            <person name="Zhao Q."/>
            <person name="Wortman J."/>
            <person name="Fraser-Liggett C."/>
            <person name="Carlton J."/>
        </authorList>
    </citation>
    <scope>NUCLEOTIDE SEQUENCE</scope>
    <source>
        <strain evidence="2">G3</strain>
    </source>
</reference>
<evidence type="ECO:0000313" key="3">
    <source>
        <dbReference type="Proteomes" id="UP000001542"/>
    </source>
</evidence>
<dbReference type="PROSITE" id="PS50011">
    <property type="entry name" value="PROTEIN_KINASE_DOM"/>
    <property type="match status" value="1"/>
</dbReference>
<dbReference type="eggNOG" id="KOG0615">
    <property type="taxonomic scope" value="Eukaryota"/>
</dbReference>
<dbReference type="Proteomes" id="UP000001542">
    <property type="component" value="Unassembled WGS sequence"/>
</dbReference>
<keyword evidence="2" id="KW-0808">Transferase</keyword>
<dbReference type="OrthoDB" id="28230at2759"/>
<feature type="domain" description="Protein kinase" evidence="1">
    <location>
        <begin position="9"/>
        <end position="261"/>
    </location>
</feature>
<dbReference type="GO" id="GO:0004674">
    <property type="term" value="F:protein serine/threonine kinase activity"/>
    <property type="evidence" value="ECO:0000318"/>
    <property type="project" value="GO_Central"/>
</dbReference>
<dbReference type="VEuPathDB" id="TrichDB:TVAGG3_0991780"/>
<evidence type="ECO:0000313" key="2">
    <source>
        <dbReference type="EMBL" id="EAY23573.1"/>
    </source>
</evidence>
<dbReference type="VEuPathDB" id="TrichDB:TVAG_119090"/>
<evidence type="ECO:0000259" key="1">
    <source>
        <dbReference type="PROSITE" id="PS50011"/>
    </source>
</evidence>
<dbReference type="AlphaFoldDB" id="A2D756"/>
<dbReference type="SMR" id="A2D756"/>
<keyword evidence="3" id="KW-1185">Reference proteome</keyword>
<protein>
    <submittedName>
        <fullName evidence="2">AGC family protein kinase</fullName>
    </submittedName>
</protein>
<dbReference type="GO" id="GO:0005524">
    <property type="term" value="F:ATP binding"/>
    <property type="evidence" value="ECO:0007669"/>
    <property type="project" value="InterPro"/>
</dbReference>
<keyword evidence="2" id="KW-0418">Kinase</keyword>
<dbReference type="PANTHER" id="PTHR24362">
    <property type="entry name" value="SERINE/THREONINE-PROTEIN KINASE NEK"/>
    <property type="match status" value="1"/>
</dbReference>